<feature type="compositionally biased region" description="Basic and acidic residues" evidence="1">
    <location>
        <begin position="673"/>
        <end position="683"/>
    </location>
</feature>
<feature type="compositionally biased region" description="Polar residues" evidence="1">
    <location>
        <begin position="690"/>
        <end position="702"/>
    </location>
</feature>
<feature type="compositionally biased region" description="Basic and acidic residues" evidence="1">
    <location>
        <begin position="629"/>
        <end position="644"/>
    </location>
</feature>
<accession>A0ABQ9G4Y9</accession>
<dbReference type="Proteomes" id="UP001159363">
    <property type="component" value="Chromosome 14"/>
</dbReference>
<gene>
    <name evidence="2" type="ORF">PR048_031333</name>
</gene>
<feature type="region of interest" description="Disordered" evidence="1">
    <location>
        <begin position="114"/>
        <end position="134"/>
    </location>
</feature>
<feature type="region of interest" description="Disordered" evidence="1">
    <location>
        <begin position="393"/>
        <end position="426"/>
    </location>
</feature>
<comment type="caution">
    <text evidence="2">The sequence shown here is derived from an EMBL/GenBank/DDBJ whole genome shotgun (WGS) entry which is preliminary data.</text>
</comment>
<evidence type="ECO:0000313" key="2">
    <source>
        <dbReference type="EMBL" id="KAJ8867531.1"/>
    </source>
</evidence>
<feature type="compositionally biased region" description="Polar residues" evidence="1">
    <location>
        <begin position="406"/>
        <end position="417"/>
    </location>
</feature>
<feature type="region of interest" description="Disordered" evidence="1">
    <location>
        <begin position="628"/>
        <end position="650"/>
    </location>
</feature>
<organism evidence="2 3">
    <name type="scientific">Dryococelus australis</name>
    <dbReference type="NCBI Taxonomy" id="614101"/>
    <lineage>
        <taxon>Eukaryota</taxon>
        <taxon>Metazoa</taxon>
        <taxon>Ecdysozoa</taxon>
        <taxon>Arthropoda</taxon>
        <taxon>Hexapoda</taxon>
        <taxon>Insecta</taxon>
        <taxon>Pterygota</taxon>
        <taxon>Neoptera</taxon>
        <taxon>Polyneoptera</taxon>
        <taxon>Phasmatodea</taxon>
        <taxon>Verophasmatodea</taxon>
        <taxon>Anareolatae</taxon>
        <taxon>Phasmatidae</taxon>
        <taxon>Eurycanthinae</taxon>
        <taxon>Dryococelus</taxon>
    </lineage>
</organism>
<feature type="region of interest" description="Disordered" evidence="1">
    <location>
        <begin position="664"/>
        <end position="702"/>
    </location>
</feature>
<proteinExistence type="predicted"/>
<keyword evidence="3" id="KW-1185">Reference proteome</keyword>
<protein>
    <submittedName>
        <fullName evidence="2">Uncharacterized protein</fullName>
    </submittedName>
</protein>
<evidence type="ECO:0000313" key="3">
    <source>
        <dbReference type="Proteomes" id="UP001159363"/>
    </source>
</evidence>
<dbReference type="EMBL" id="JARBHB010000015">
    <property type="protein sequence ID" value="KAJ8867531.1"/>
    <property type="molecule type" value="Genomic_DNA"/>
</dbReference>
<reference evidence="2 3" key="1">
    <citation type="submission" date="2023-02" db="EMBL/GenBank/DDBJ databases">
        <title>LHISI_Scaffold_Assembly.</title>
        <authorList>
            <person name="Stuart O.P."/>
            <person name="Cleave R."/>
            <person name="Magrath M.J.L."/>
            <person name="Mikheyev A.S."/>
        </authorList>
    </citation>
    <scope>NUCLEOTIDE SEQUENCE [LARGE SCALE GENOMIC DNA]</scope>
    <source>
        <strain evidence="2">Daus_M_001</strain>
        <tissue evidence="2">Leg muscle</tissue>
    </source>
</reference>
<evidence type="ECO:0000256" key="1">
    <source>
        <dbReference type="SAM" id="MobiDB-lite"/>
    </source>
</evidence>
<name>A0ABQ9G4Y9_9NEOP</name>
<sequence length="761" mass="82193">MSCSIIPSGFFHTLSYLFFIPRVFSDIDIGMGNAIRVNLGRKCRRRGWYRELTLFALIDNHLKSERRNARARETGGPRENSPTSGIVWHYSHLRISGSDPAGDSTWFTLMENERSNSSVTTLPPPAPPPPQREHIISRIQPGRRRDRASPPIGIPLHNLWLASDTMRRIIDQEVGSKGSDARQLHIIRCANFLAIPRPPPQSDARCEESSGPGQLSYISRGLPVSRFLVSSTVISTKFVVLSERRSTTATSECSLPVLVKAVHDKATVAERLARSPATEASPGSIPGRVTGFSQVGTVPCRWSADFLGDLPFLPPLDSGADPYSFQSSSSSAPKTSLLRAAHISSLTLSSTAHCESRRYTQQQRVEWRDLSGPQHRGHEEPMRVKRVENGAAPECVYGGGGGGSARQPTDQRNQTRSLPCEKGLGASRCPTAAPAMGTVSTLASHQGELGSIPGRITGLSQVGIVPYDAVGPRGLLGDLPFSAPPPRSGALSIFASITVIGSQDPAVESHPNLFTLSLTSHQDGVAGQQCIETRVWGCGGVVGRLIALHRDEPGTIPGPPSGILACGNRARRRHWSAGFLAELPFLPPLHSRAAPCSPRFTLIGSQDLDVKSRPNLFTYSFTRNTETASCRDRGSHCPNPDKQDCPPPARESGHVALCHADMRAMQRGGRRLSPRDAGRDGRLKKPALPTSLTRHTPSTSDSTRLCLHEAEEYSGSRTSAGVSGNLEVIVNGAEIISEWGGDCGVQGRAVAWERLRPVGRP</sequence>